<dbReference type="EMBL" id="KK116579">
    <property type="protein sequence ID" value="KFM68169.1"/>
    <property type="molecule type" value="Genomic_DNA"/>
</dbReference>
<evidence type="ECO:0000313" key="2">
    <source>
        <dbReference type="Proteomes" id="UP000054359"/>
    </source>
</evidence>
<dbReference type="AlphaFoldDB" id="A0A087TST0"/>
<protein>
    <submittedName>
        <fullName evidence="1">Uncharacterized protein</fullName>
    </submittedName>
</protein>
<gene>
    <name evidence="1" type="ORF">X975_22048</name>
</gene>
<organism evidence="1 2">
    <name type="scientific">Stegodyphus mimosarum</name>
    <name type="common">African social velvet spider</name>
    <dbReference type="NCBI Taxonomy" id="407821"/>
    <lineage>
        <taxon>Eukaryota</taxon>
        <taxon>Metazoa</taxon>
        <taxon>Ecdysozoa</taxon>
        <taxon>Arthropoda</taxon>
        <taxon>Chelicerata</taxon>
        <taxon>Arachnida</taxon>
        <taxon>Araneae</taxon>
        <taxon>Araneomorphae</taxon>
        <taxon>Entelegynae</taxon>
        <taxon>Eresoidea</taxon>
        <taxon>Eresidae</taxon>
        <taxon>Stegodyphus</taxon>
    </lineage>
</organism>
<feature type="non-terminal residue" evidence="1">
    <location>
        <position position="37"/>
    </location>
</feature>
<dbReference type="Proteomes" id="UP000054359">
    <property type="component" value="Unassembled WGS sequence"/>
</dbReference>
<keyword evidence="2" id="KW-1185">Reference proteome</keyword>
<sequence>MNVMRVIIKRPWHSETIIIANFYVTDKWCDAVLVTLL</sequence>
<reference evidence="1 2" key="1">
    <citation type="submission" date="2013-11" db="EMBL/GenBank/DDBJ databases">
        <title>Genome sequencing of Stegodyphus mimosarum.</title>
        <authorList>
            <person name="Bechsgaard J."/>
        </authorList>
    </citation>
    <scope>NUCLEOTIDE SEQUENCE [LARGE SCALE GENOMIC DNA]</scope>
</reference>
<evidence type="ECO:0000313" key="1">
    <source>
        <dbReference type="EMBL" id="KFM68169.1"/>
    </source>
</evidence>
<accession>A0A087TST0</accession>
<proteinExistence type="predicted"/>
<name>A0A087TST0_STEMI</name>